<evidence type="ECO:0000259" key="11">
    <source>
        <dbReference type="Pfam" id="PF03553"/>
    </source>
</evidence>
<dbReference type="Proteomes" id="UP000034071">
    <property type="component" value="Chromosome"/>
</dbReference>
<dbReference type="GO" id="GO:0015297">
    <property type="term" value="F:antiporter activity"/>
    <property type="evidence" value="ECO:0007669"/>
    <property type="project" value="UniProtKB-KW"/>
</dbReference>
<comment type="similarity">
    <text evidence="8">Belongs to the NhaC Na(+)/H(+) (TC 2.A.35) antiporter family.</text>
</comment>
<evidence type="ECO:0000256" key="10">
    <source>
        <dbReference type="SAM" id="Phobius"/>
    </source>
</evidence>
<dbReference type="Pfam" id="PF03553">
    <property type="entry name" value="Na_H_antiporter"/>
    <property type="match status" value="2"/>
</dbReference>
<keyword evidence="13" id="KW-1185">Reference proteome</keyword>
<feature type="region of interest" description="Disordered" evidence="9">
    <location>
        <begin position="1"/>
        <end position="24"/>
    </location>
</feature>
<dbReference type="InterPro" id="IPR018461">
    <property type="entry name" value="Na/H_Antiport_NhaC-like_C"/>
</dbReference>
<organism evidence="12 13">
    <name type="scientific">Kangiella geojedonensis</name>
    <dbReference type="NCBI Taxonomy" id="914150"/>
    <lineage>
        <taxon>Bacteria</taxon>
        <taxon>Pseudomonadati</taxon>
        <taxon>Pseudomonadota</taxon>
        <taxon>Gammaproteobacteria</taxon>
        <taxon>Kangiellales</taxon>
        <taxon>Kangiellaceae</taxon>
        <taxon>Kangiella</taxon>
    </lineage>
</organism>
<comment type="subcellular location">
    <subcellularLocation>
        <location evidence="1">Cell membrane</location>
        <topology evidence="1">Multi-pass membrane protein</topology>
    </subcellularLocation>
</comment>
<protein>
    <submittedName>
        <fullName evidence="12">Sodium:proton antiporter</fullName>
    </submittedName>
</protein>
<feature type="transmembrane region" description="Helical" evidence="10">
    <location>
        <begin position="103"/>
        <end position="134"/>
    </location>
</feature>
<feature type="transmembrane region" description="Helical" evidence="10">
    <location>
        <begin position="262"/>
        <end position="295"/>
    </location>
</feature>
<keyword evidence="5 10" id="KW-0812">Transmembrane</keyword>
<evidence type="ECO:0000256" key="1">
    <source>
        <dbReference type="ARBA" id="ARBA00004651"/>
    </source>
</evidence>
<proteinExistence type="inferred from homology"/>
<feature type="transmembrane region" description="Helical" evidence="10">
    <location>
        <begin position="66"/>
        <end position="83"/>
    </location>
</feature>
<name>A0A0F6TP67_9GAMM</name>
<evidence type="ECO:0000256" key="3">
    <source>
        <dbReference type="ARBA" id="ARBA00022449"/>
    </source>
</evidence>
<keyword evidence="2" id="KW-0813">Transport</keyword>
<evidence type="ECO:0000256" key="5">
    <source>
        <dbReference type="ARBA" id="ARBA00022692"/>
    </source>
</evidence>
<feature type="transmembrane region" description="Helical" evidence="10">
    <location>
        <begin position="437"/>
        <end position="453"/>
    </location>
</feature>
<evidence type="ECO:0000313" key="12">
    <source>
        <dbReference type="EMBL" id="AKE51420.1"/>
    </source>
</evidence>
<dbReference type="AlphaFoldDB" id="A0A0F6TP67"/>
<reference evidence="12 13" key="1">
    <citation type="submission" date="2015-02" db="EMBL/GenBank/DDBJ databases">
        <title>Complete genome sequence of Kangiella geojedonensis strain YCS-5T.</title>
        <authorList>
            <person name="Kim K.M."/>
        </authorList>
    </citation>
    <scope>NUCLEOTIDE SEQUENCE [LARGE SCALE GENOMIC DNA]</scope>
    <source>
        <strain evidence="12 13">YCS-5</strain>
    </source>
</reference>
<dbReference type="HOGENOM" id="CLU_043525_0_0_6"/>
<evidence type="ECO:0000256" key="2">
    <source>
        <dbReference type="ARBA" id="ARBA00022448"/>
    </source>
</evidence>
<evidence type="ECO:0000256" key="4">
    <source>
        <dbReference type="ARBA" id="ARBA00022475"/>
    </source>
</evidence>
<feature type="transmembrane region" description="Helical" evidence="10">
    <location>
        <begin position="34"/>
        <end position="54"/>
    </location>
</feature>
<evidence type="ECO:0000313" key="13">
    <source>
        <dbReference type="Proteomes" id="UP000034071"/>
    </source>
</evidence>
<feature type="compositionally biased region" description="Basic and acidic residues" evidence="9">
    <location>
        <begin position="1"/>
        <end position="12"/>
    </location>
</feature>
<dbReference type="GO" id="GO:0005886">
    <property type="term" value="C:plasma membrane"/>
    <property type="evidence" value="ECO:0007669"/>
    <property type="project" value="UniProtKB-SubCell"/>
</dbReference>
<dbReference type="InterPro" id="IPR052180">
    <property type="entry name" value="NhaC_Na-H+_Antiporter"/>
</dbReference>
<keyword evidence="6 10" id="KW-1133">Transmembrane helix</keyword>
<dbReference type="STRING" id="914150.TQ33_0434"/>
<keyword evidence="3" id="KW-0050">Antiport</keyword>
<gene>
    <name evidence="12" type="ORF">TQ33_0434</name>
</gene>
<evidence type="ECO:0000256" key="6">
    <source>
        <dbReference type="ARBA" id="ARBA00022989"/>
    </source>
</evidence>
<dbReference type="EMBL" id="CP010975">
    <property type="protein sequence ID" value="AKE51420.1"/>
    <property type="molecule type" value="Genomic_DNA"/>
</dbReference>
<feature type="transmembrane region" description="Helical" evidence="10">
    <location>
        <begin position="359"/>
        <end position="381"/>
    </location>
</feature>
<feature type="transmembrane region" description="Helical" evidence="10">
    <location>
        <begin position="224"/>
        <end position="242"/>
    </location>
</feature>
<dbReference type="KEGG" id="kge:TQ33_0434"/>
<evidence type="ECO:0000256" key="9">
    <source>
        <dbReference type="SAM" id="MobiDB-lite"/>
    </source>
</evidence>
<dbReference type="PANTHER" id="PTHR33451:SF5">
    <property type="entry name" value="NA+_H+ ANTIPORTER"/>
    <property type="match status" value="1"/>
</dbReference>
<evidence type="ECO:0000256" key="7">
    <source>
        <dbReference type="ARBA" id="ARBA00023136"/>
    </source>
</evidence>
<dbReference type="PATRIC" id="fig|914150.5.peg.441"/>
<dbReference type="PANTHER" id="PTHR33451">
    <property type="entry name" value="MALATE-2H(+)/NA(+)-LACTATE ANTIPORTER"/>
    <property type="match status" value="1"/>
</dbReference>
<feature type="transmembrane region" description="Helical" evidence="10">
    <location>
        <begin position="316"/>
        <end position="339"/>
    </location>
</feature>
<feature type="domain" description="Na+/H+ antiporter NhaC-like C-terminal" evidence="11">
    <location>
        <begin position="33"/>
        <end position="242"/>
    </location>
</feature>
<feature type="domain" description="Na+/H+ antiporter NhaC-like C-terminal" evidence="11">
    <location>
        <begin position="263"/>
        <end position="448"/>
    </location>
</feature>
<dbReference type="RefSeq" id="WP_084616896.1">
    <property type="nucleotide sequence ID" value="NZ_CP010975.1"/>
</dbReference>
<keyword evidence="4" id="KW-1003">Cell membrane</keyword>
<sequence>MTEKTISTDDKTSANPNIRESPLSEGTSLVAPSFIPLIPMLVFFVLFLGTGIYYSMTGVQDAFYQLPAPIAILPAIALSIVLAKDSIERSIKHLLAGMGDSNIIAMCLIYLLAGAFGALTTQIGAVSAVVNLCLDLIPASFILPGLFLIAAVVSFSMGTSMGTLAALAPIGVGLTESLQVSPALVAGILLSGAMFGDNLSVISDTTIAAIRTQGATATDKLKQNARWAIPAAVVTVVLYSIFAGEGEAVTIGSYEWYNLIPYAFILGLALLGWNVFVILAVGIVVAILIGLMGGGFSEEAGVAVTMYQGFSSMQEIFLLSMLVGGLGGLIKAQGGLQWLVQQISRLFSVTKSQLRAKLAILSTTAVTNLAIANNTVSIVLTGDVTHELAKKSKVLPKQSASLVDIGACSIQGVLPYGAQCLLLGASFSISPLAPGQYAWYLPILLIIALVGTVKTRTIEVDDTAEVKTSEA</sequence>
<dbReference type="OrthoDB" id="9762978at2"/>
<keyword evidence="7 10" id="KW-0472">Membrane</keyword>
<accession>A0A0F6TP67</accession>
<feature type="transmembrane region" description="Helical" evidence="10">
    <location>
        <begin position="146"/>
        <end position="171"/>
    </location>
</feature>
<evidence type="ECO:0000256" key="8">
    <source>
        <dbReference type="ARBA" id="ARBA00038435"/>
    </source>
</evidence>